<feature type="transmembrane region" description="Helical" evidence="7">
    <location>
        <begin position="369"/>
        <end position="390"/>
    </location>
</feature>
<comment type="similarity">
    <text evidence="7">Belongs to the binding-protein-dependent transport system permease family.</text>
</comment>
<feature type="transmembrane region" description="Helical" evidence="7">
    <location>
        <begin position="20"/>
        <end position="43"/>
    </location>
</feature>
<protein>
    <submittedName>
        <fullName evidence="9">Carbohydrate ABC transporter permease</fullName>
    </submittedName>
</protein>
<dbReference type="PANTHER" id="PTHR43744:SF8">
    <property type="entry name" value="SN-GLYCEROL-3-PHOSPHATE TRANSPORT SYSTEM PERMEASE PROTEIN UGPE"/>
    <property type="match status" value="1"/>
</dbReference>
<keyword evidence="4 7" id="KW-0812">Transmembrane</keyword>
<dbReference type="InterPro" id="IPR000515">
    <property type="entry name" value="MetI-like"/>
</dbReference>
<evidence type="ECO:0000256" key="4">
    <source>
        <dbReference type="ARBA" id="ARBA00022692"/>
    </source>
</evidence>
<feature type="transmembrane region" description="Helical" evidence="7">
    <location>
        <begin position="282"/>
        <end position="305"/>
    </location>
</feature>
<evidence type="ECO:0000256" key="6">
    <source>
        <dbReference type="ARBA" id="ARBA00023136"/>
    </source>
</evidence>
<feature type="domain" description="ABC transmembrane type-1" evidence="8">
    <location>
        <begin position="245"/>
        <end position="436"/>
    </location>
</feature>
<evidence type="ECO:0000256" key="3">
    <source>
        <dbReference type="ARBA" id="ARBA00022475"/>
    </source>
</evidence>
<dbReference type="InterPro" id="IPR035906">
    <property type="entry name" value="MetI-like_sf"/>
</dbReference>
<comment type="caution">
    <text evidence="9">The sequence shown here is derived from an EMBL/GenBank/DDBJ whole genome shotgun (WGS) entry which is preliminary data.</text>
</comment>
<accession>A0A2N5NJJ8</accession>
<comment type="subcellular location">
    <subcellularLocation>
        <location evidence="1 7">Cell membrane</location>
        <topology evidence="1 7">Multi-pass membrane protein</topology>
    </subcellularLocation>
</comment>
<dbReference type="Proteomes" id="UP000234849">
    <property type="component" value="Unassembled WGS sequence"/>
</dbReference>
<keyword evidence="6 7" id="KW-0472">Membrane</keyword>
<feature type="transmembrane region" description="Helical" evidence="7">
    <location>
        <begin position="244"/>
        <end position="270"/>
    </location>
</feature>
<dbReference type="Pfam" id="PF00528">
    <property type="entry name" value="BPD_transp_1"/>
    <property type="match status" value="1"/>
</dbReference>
<dbReference type="PROSITE" id="PS50928">
    <property type="entry name" value="ABC_TM1"/>
    <property type="match status" value="1"/>
</dbReference>
<sequence length="451" mass="50979">MKITGQKRTKKKLGRSERKLKIVAVVVSLLFAVLMLYPMIFAVSSAMKDNSKIYEVPPKLLPDAANSLSVVLDYSEQNGSEEKLKDQMMQDSILVMMGLSYKMPDDSIMEIKVYGIKDGETVYYSRAHQMKLQMEKDYGIYKGTAIKKEVLLHEDRYVRACDSIGYEFNLNGVSEKAPKGLGDQFEKKAEKILDGKYQTTGTLVSVGDKVKNILNLESFKYYLQMPGYIYPESETIQRFGFMTFVFNSIIVIGFAMIAQVILCSVCAFVISRKLSKRAAKFVLLFFLGGMMVPFASIMLPQLIMYKQMGAYNNYVALLLPFLYPYGFYVYLYKGFFDQIPASYFEAAELDGAGSFYLYSKICMPLSKPIISLIALQTFIGNWNDFFWAWLVTEDQKLWTLNVALYNISNNVATKQNALMGLAVVTITPVILLSILFSKQLKQSIVASGVKG</sequence>
<feature type="transmembrane region" description="Helical" evidence="7">
    <location>
        <begin position="417"/>
        <end position="436"/>
    </location>
</feature>
<keyword evidence="2 7" id="KW-0813">Transport</keyword>
<dbReference type="PANTHER" id="PTHR43744">
    <property type="entry name" value="ABC TRANSPORTER PERMEASE PROTEIN MG189-RELATED-RELATED"/>
    <property type="match status" value="1"/>
</dbReference>
<dbReference type="GO" id="GO:0055085">
    <property type="term" value="P:transmembrane transport"/>
    <property type="evidence" value="ECO:0007669"/>
    <property type="project" value="InterPro"/>
</dbReference>
<evidence type="ECO:0000256" key="5">
    <source>
        <dbReference type="ARBA" id="ARBA00022989"/>
    </source>
</evidence>
<feature type="transmembrane region" description="Helical" evidence="7">
    <location>
        <begin position="311"/>
        <end position="331"/>
    </location>
</feature>
<dbReference type="RefSeq" id="WP_024853275.1">
    <property type="nucleotide sequence ID" value="NZ_CACRUK010000012.1"/>
</dbReference>
<name>A0A2N5NJJ8_MEDGN</name>
<proteinExistence type="inferred from homology"/>
<dbReference type="GO" id="GO:0005886">
    <property type="term" value="C:plasma membrane"/>
    <property type="evidence" value="ECO:0007669"/>
    <property type="project" value="UniProtKB-SubCell"/>
</dbReference>
<evidence type="ECO:0000313" key="10">
    <source>
        <dbReference type="Proteomes" id="UP000234849"/>
    </source>
</evidence>
<organism evidence="9 10">
    <name type="scientific">Mediterraneibacter gnavus</name>
    <name type="common">Ruminococcus gnavus</name>
    <dbReference type="NCBI Taxonomy" id="33038"/>
    <lineage>
        <taxon>Bacteria</taxon>
        <taxon>Bacillati</taxon>
        <taxon>Bacillota</taxon>
        <taxon>Clostridia</taxon>
        <taxon>Lachnospirales</taxon>
        <taxon>Lachnospiraceae</taxon>
        <taxon>Mediterraneibacter</taxon>
    </lineage>
</organism>
<dbReference type="SUPFAM" id="SSF161098">
    <property type="entry name" value="MetI-like"/>
    <property type="match status" value="1"/>
</dbReference>
<dbReference type="AlphaFoldDB" id="A0A2N5NJJ8"/>
<keyword evidence="3" id="KW-1003">Cell membrane</keyword>
<gene>
    <name evidence="9" type="ORF">CDL18_05670</name>
</gene>
<dbReference type="CDD" id="cd06261">
    <property type="entry name" value="TM_PBP2"/>
    <property type="match status" value="1"/>
</dbReference>
<evidence type="ECO:0000313" key="9">
    <source>
        <dbReference type="EMBL" id="PLT56160.1"/>
    </source>
</evidence>
<dbReference type="Gene3D" id="1.10.3720.10">
    <property type="entry name" value="MetI-like"/>
    <property type="match status" value="1"/>
</dbReference>
<evidence type="ECO:0000256" key="1">
    <source>
        <dbReference type="ARBA" id="ARBA00004651"/>
    </source>
</evidence>
<keyword evidence="5 7" id="KW-1133">Transmembrane helix</keyword>
<evidence type="ECO:0000256" key="7">
    <source>
        <dbReference type="RuleBase" id="RU363032"/>
    </source>
</evidence>
<reference evidence="9 10" key="1">
    <citation type="journal article" date="2017" name="Genome Med.">
        <title>A novel Ruminococcus gnavus clade enriched in inflammatory bowel disease patients.</title>
        <authorList>
            <person name="Hall A.B."/>
            <person name="Yassour M."/>
            <person name="Sauk J."/>
            <person name="Garner A."/>
            <person name="Jiang X."/>
            <person name="Arthur T."/>
            <person name="Lagoudas G.K."/>
            <person name="Vatanen T."/>
            <person name="Fornelos N."/>
            <person name="Wilson R."/>
            <person name="Bertha M."/>
            <person name="Cohen M."/>
            <person name="Garber J."/>
            <person name="Khalili H."/>
            <person name="Gevers D."/>
            <person name="Ananthakrishnan A.N."/>
            <person name="Kugathasan S."/>
            <person name="Lander E.S."/>
            <person name="Blainey P."/>
            <person name="Vlamakis H."/>
            <person name="Xavier R.J."/>
            <person name="Huttenhower C."/>
        </authorList>
    </citation>
    <scope>NUCLEOTIDE SEQUENCE [LARGE SCALE GENOMIC DNA]</scope>
    <source>
        <strain evidence="9 10">RJX1118</strain>
    </source>
</reference>
<evidence type="ECO:0000256" key="2">
    <source>
        <dbReference type="ARBA" id="ARBA00022448"/>
    </source>
</evidence>
<dbReference type="EMBL" id="NIHM01000006">
    <property type="protein sequence ID" value="PLT56160.1"/>
    <property type="molecule type" value="Genomic_DNA"/>
</dbReference>
<evidence type="ECO:0000259" key="8">
    <source>
        <dbReference type="PROSITE" id="PS50928"/>
    </source>
</evidence>